<proteinExistence type="inferred from homology"/>
<dbReference type="SMART" id="SM00498">
    <property type="entry name" value="FH2"/>
    <property type="match status" value="1"/>
</dbReference>
<evidence type="ECO:0000259" key="3">
    <source>
        <dbReference type="PROSITE" id="PS51444"/>
    </source>
</evidence>
<accession>A0A3S1B9K2</accession>
<dbReference type="InterPro" id="IPR042201">
    <property type="entry name" value="FH2_Formin_sf"/>
</dbReference>
<dbReference type="Proteomes" id="UP000271974">
    <property type="component" value="Unassembled WGS sequence"/>
</dbReference>
<organism evidence="4 5">
    <name type="scientific">Elysia chlorotica</name>
    <name type="common">Eastern emerald elysia</name>
    <name type="synonym">Sea slug</name>
    <dbReference type="NCBI Taxonomy" id="188477"/>
    <lineage>
        <taxon>Eukaryota</taxon>
        <taxon>Metazoa</taxon>
        <taxon>Spiralia</taxon>
        <taxon>Lophotrochozoa</taxon>
        <taxon>Mollusca</taxon>
        <taxon>Gastropoda</taxon>
        <taxon>Heterobranchia</taxon>
        <taxon>Euthyneura</taxon>
        <taxon>Panpulmonata</taxon>
        <taxon>Sacoglossa</taxon>
        <taxon>Placobranchoidea</taxon>
        <taxon>Plakobranchidae</taxon>
        <taxon>Elysia</taxon>
    </lineage>
</organism>
<dbReference type="InterPro" id="IPR001265">
    <property type="entry name" value="Formin_Cappuccino_subfam"/>
</dbReference>
<dbReference type="AlphaFoldDB" id="A0A3S1B9K2"/>
<dbReference type="STRING" id="188477.A0A3S1B9K2"/>
<comment type="caution">
    <text evidence="4">The sequence shown here is derived from an EMBL/GenBank/DDBJ whole genome shotgun (WGS) entry which is preliminary data.</text>
</comment>
<dbReference type="InterPro" id="IPR015425">
    <property type="entry name" value="FH2_Formin"/>
</dbReference>
<reference evidence="4 5" key="1">
    <citation type="submission" date="2019-01" db="EMBL/GenBank/DDBJ databases">
        <title>A draft genome assembly of the solar-powered sea slug Elysia chlorotica.</title>
        <authorList>
            <person name="Cai H."/>
            <person name="Li Q."/>
            <person name="Fang X."/>
            <person name="Li J."/>
            <person name="Curtis N.E."/>
            <person name="Altenburger A."/>
            <person name="Shibata T."/>
            <person name="Feng M."/>
            <person name="Maeda T."/>
            <person name="Schwartz J.A."/>
            <person name="Shigenobu S."/>
            <person name="Lundholm N."/>
            <person name="Nishiyama T."/>
            <person name="Yang H."/>
            <person name="Hasebe M."/>
            <person name="Li S."/>
            <person name="Pierce S.K."/>
            <person name="Wang J."/>
        </authorList>
    </citation>
    <scope>NUCLEOTIDE SEQUENCE [LARGE SCALE GENOMIC DNA]</scope>
    <source>
        <strain evidence="4">EC2010</strain>
        <tissue evidence="4">Whole organism of an adult</tissue>
    </source>
</reference>
<dbReference type="Pfam" id="PF02181">
    <property type="entry name" value="FH2"/>
    <property type="match status" value="1"/>
</dbReference>
<name>A0A3S1B9K2_ELYCH</name>
<dbReference type="PRINTS" id="PR00828">
    <property type="entry name" value="FORMIN"/>
</dbReference>
<evidence type="ECO:0000256" key="2">
    <source>
        <dbReference type="SAM" id="MobiDB-lite"/>
    </source>
</evidence>
<dbReference type="EMBL" id="RQTK01000473">
    <property type="protein sequence ID" value="RUS79066.1"/>
    <property type="molecule type" value="Genomic_DNA"/>
</dbReference>
<dbReference type="GO" id="GO:0051015">
    <property type="term" value="F:actin filament binding"/>
    <property type="evidence" value="ECO:0007669"/>
    <property type="project" value="TreeGrafter"/>
</dbReference>
<sequence>MKPLFWKRIQVNSVKSARNQSPDISNLFWEEIEEEPINVDNFEALFAKVPVESKRKTNANKTKAKVVQPAKVITPKRSQAVGILLSSLRLEFSDIEDAIYNLDTSILDVEKFKAIYDNRSDAEEMKSILRQMEKHPEVPLDKPEQFLYDLEQIPQVGDRIFCFLFHTNFQENVALIDSKLNNLKMTCEMLSSYKSVKRIFGMILACGNYMNGGFRTRGQADGFDLEVLPKIRDVKGKDNRTSLLQYVVSSYVQRYDTDLMGTDRAKLPLPDPSDIQQAALVNFDDLEKELKKIQSDFANCSFYSFYSVVCDCHLSTLLLSILICFPLTPTGNQDLTEQQMNLKESLKLFNKTCAFFCVKPRSGEKQITPEHFFSLWLSFCSDFKDLWKKEQQALVKIKLREAEERIRKIKESKTVLPQTKARKAGGLKDRLSRHGKMQ</sequence>
<dbReference type="GO" id="GO:0005884">
    <property type="term" value="C:actin filament"/>
    <property type="evidence" value="ECO:0007669"/>
    <property type="project" value="InterPro"/>
</dbReference>
<protein>
    <recommendedName>
        <fullName evidence="3">FH2 domain-containing protein</fullName>
    </recommendedName>
</protein>
<dbReference type="GO" id="GO:0030866">
    <property type="term" value="P:cortical actin cytoskeleton organization"/>
    <property type="evidence" value="ECO:0007669"/>
    <property type="project" value="TreeGrafter"/>
</dbReference>
<comment type="similarity">
    <text evidence="1">Belongs to the formin homology family. Cappuccino subfamily.</text>
</comment>
<dbReference type="GO" id="GO:0008017">
    <property type="term" value="F:microtubule binding"/>
    <property type="evidence" value="ECO:0007669"/>
    <property type="project" value="InterPro"/>
</dbReference>
<dbReference type="PROSITE" id="PS51444">
    <property type="entry name" value="FH2"/>
    <property type="match status" value="1"/>
</dbReference>
<evidence type="ECO:0000256" key="1">
    <source>
        <dbReference type="ARBA" id="ARBA00005271"/>
    </source>
</evidence>
<dbReference type="PANTHER" id="PTHR45920:SF7">
    <property type="entry name" value="FORMIN-G"/>
    <property type="match status" value="1"/>
</dbReference>
<dbReference type="SUPFAM" id="SSF101447">
    <property type="entry name" value="Formin homology 2 domain (FH2 domain)"/>
    <property type="match status" value="1"/>
</dbReference>
<dbReference type="OrthoDB" id="427644at2759"/>
<feature type="domain" description="FH2" evidence="3">
    <location>
        <begin position="1"/>
        <end position="409"/>
    </location>
</feature>
<dbReference type="GO" id="GO:0005737">
    <property type="term" value="C:cytoplasm"/>
    <property type="evidence" value="ECO:0007669"/>
    <property type="project" value="TreeGrafter"/>
</dbReference>
<dbReference type="Gene3D" id="1.20.58.2220">
    <property type="entry name" value="Formin, FH2 domain"/>
    <property type="match status" value="1"/>
</dbReference>
<evidence type="ECO:0000313" key="4">
    <source>
        <dbReference type="EMBL" id="RUS79066.1"/>
    </source>
</evidence>
<feature type="region of interest" description="Disordered" evidence="2">
    <location>
        <begin position="416"/>
        <end position="438"/>
    </location>
</feature>
<dbReference type="PANTHER" id="PTHR45920">
    <property type="entry name" value="FORMIN HOMOLOGY 2 DOMAIN CONTAINING, ISOFORM I"/>
    <property type="match status" value="1"/>
</dbReference>
<dbReference type="GO" id="GO:0045010">
    <property type="term" value="P:actin nucleation"/>
    <property type="evidence" value="ECO:0007669"/>
    <property type="project" value="InterPro"/>
</dbReference>
<gene>
    <name evidence="4" type="ORF">EGW08_013171</name>
</gene>
<keyword evidence="5" id="KW-1185">Reference proteome</keyword>
<evidence type="ECO:0000313" key="5">
    <source>
        <dbReference type="Proteomes" id="UP000271974"/>
    </source>
</evidence>